<feature type="compositionally biased region" description="Basic and acidic residues" evidence="6">
    <location>
        <begin position="1180"/>
        <end position="1196"/>
    </location>
</feature>
<dbReference type="SUPFAM" id="SSF68906">
    <property type="entry name" value="SAP domain"/>
    <property type="match status" value="1"/>
</dbReference>
<feature type="compositionally biased region" description="Low complexity" evidence="6">
    <location>
        <begin position="162"/>
        <end position="176"/>
    </location>
</feature>
<dbReference type="SMART" id="SM01122">
    <property type="entry name" value="DBC1"/>
    <property type="match status" value="1"/>
</dbReference>
<feature type="compositionally biased region" description="Basic and acidic residues" evidence="6">
    <location>
        <begin position="232"/>
        <end position="260"/>
    </location>
</feature>
<dbReference type="PANTHER" id="PTHR14304:SF11">
    <property type="entry name" value="SAP DOMAIN-CONTAINING PROTEIN"/>
    <property type="match status" value="1"/>
</dbReference>
<feature type="region of interest" description="Disordered" evidence="6">
    <location>
        <begin position="716"/>
        <end position="744"/>
    </location>
</feature>
<dbReference type="PANTHER" id="PTHR14304">
    <property type="entry name" value="CELL DIVISION CYCLE AND APOPTOSIS REGULATOR PROTEIN"/>
    <property type="match status" value="1"/>
</dbReference>
<evidence type="ECO:0000256" key="3">
    <source>
        <dbReference type="ARBA" id="ARBA00022553"/>
    </source>
</evidence>
<keyword evidence="3" id="KW-0597">Phosphoprotein</keyword>
<dbReference type="EMBL" id="JBICCN010000026">
    <property type="protein sequence ID" value="KAL3102116.1"/>
    <property type="molecule type" value="Genomic_DNA"/>
</dbReference>
<feature type="compositionally biased region" description="Basic and acidic residues" evidence="6">
    <location>
        <begin position="721"/>
        <end position="744"/>
    </location>
</feature>
<feature type="domain" description="SAP" evidence="7">
    <location>
        <begin position="629"/>
        <end position="663"/>
    </location>
</feature>
<feature type="compositionally biased region" description="Basic and acidic residues" evidence="6">
    <location>
        <begin position="1123"/>
        <end position="1133"/>
    </location>
</feature>
<evidence type="ECO:0000313" key="9">
    <source>
        <dbReference type="Proteomes" id="UP001620645"/>
    </source>
</evidence>
<feature type="compositionally biased region" description="Basic and acidic residues" evidence="6">
    <location>
        <begin position="556"/>
        <end position="566"/>
    </location>
</feature>
<evidence type="ECO:0000313" key="8">
    <source>
        <dbReference type="EMBL" id="KAL3102116.1"/>
    </source>
</evidence>
<dbReference type="InterPro" id="IPR025223">
    <property type="entry name" value="S1-like_RNA-bd_dom"/>
</dbReference>
<feature type="coiled-coil region" evidence="5">
    <location>
        <begin position="1038"/>
        <end position="1093"/>
    </location>
</feature>
<name>A0ABD2KGT4_HETSC</name>
<comment type="subcellular location">
    <subcellularLocation>
        <location evidence="1">Cytoplasm</location>
    </subcellularLocation>
</comment>
<evidence type="ECO:0000256" key="6">
    <source>
        <dbReference type="SAM" id="MobiDB-lite"/>
    </source>
</evidence>
<dbReference type="SMART" id="SM00513">
    <property type="entry name" value="SAP"/>
    <property type="match status" value="1"/>
</dbReference>
<feature type="compositionally biased region" description="Basic and acidic residues" evidence="6">
    <location>
        <begin position="183"/>
        <end position="198"/>
    </location>
</feature>
<dbReference type="InterPro" id="IPR003034">
    <property type="entry name" value="SAP_dom"/>
</dbReference>
<protein>
    <recommendedName>
        <fullName evidence="7">SAP domain-containing protein</fullName>
    </recommendedName>
</protein>
<keyword evidence="2" id="KW-0963">Cytoplasm</keyword>
<dbReference type="InterPro" id="IPR025224">
    <property type="entry name" value="CCAR1/CCAR2"/>
</dbReference>
<evidence type="ECO:0000256" key="5">
    <source>
        <dbReference type="SAM" id="Coils"/>
    </source>
</evidence>
<dbReference type="PROSITE" id="PS50800">
    <property type="entry name" value="SAP"/>
    <property type="match status" value="1"/>
</dbReference>
<dbReference type="Pfam" id="PF14444">
    <property type="entry name" value="S1-like"/>
    <property type="match status" value="1"/>
</dbReference>
<dbReference type="InterPro" id="IPR025954">
    <property type="entry name" value="DBC1/CARP1_inactive_NUDIX"/>
</dbReference>
<feature type="region of interest" description="Disordered" evidence="6">
    <location>
        <begin position="662"/>
        <end position="703"/>
    </location>
</feature>
<reference evidence="8 9" key="1">
    <citation type="submission" date="2024-10" db="EMBL/GenBank/DDBJ databases">
        <authorList>
            <person name="Kim D."/>
        </authorList>
    </citation>
    <scope>NUCLEOTIDE SEQUENCE [LARGE SCALE GENOMIC DNA]</scope>
    <source>
        <strain evidence="8">Taebaek</strain>
    </source>
</reference>
<feature type="compositionally biased region" description="Basic and acidic residues" evidence="6">
    <location>
        <begin position="533"/>
        <end position="542"/>
    </location>
</feature>
<keyword evidence="4 5" id="KW-0175">Coiled coil</keyword>
<organism evidence="8 9">
    <name type="scientific">Heterodera schachtii</name>
    <name type="common">Sugarbeet cyst nematode worm</name>
    <name type="synonym">Tylenchus schachtii</name>
    <dbReference type="NCBI Taxonomy" id="97005"/>
    <lineage>
        <taxon>Eukaryota</taxon>
        <taxon>Metazoa</taxon>
        <taxon>Ecdysozoa</taxon>
        <taxon>Nematoda</taxon>
        <taxon>Chromadorea</taxon>
        <taxon>Rhabditida</taxon>
        <taxon>Tylenchina</taxon>
        <taxon>Tylenchomorpha</taxon>
        <taxon>Tylenchoidea</taxon>
        <taxon>Heteroderidae</taxon>
        <taxon>Heteroderinae</taxon>
        <taxon>Heterodera</taxon>
    </lineage>
</organism>
<feature type="compositionally biased region" description="Polar residues" evidence="6">
    <location>
        <begin position="603"/>
        <end position="621"/>
    </location>
</feature>
<feature type="compositionally biased region" description="Polar residues" evidence="6">
    <location>
        <begin position="586"/>
        <end position="595"/>
    </location>
</feature>
<dbReference type="Proteomes" id="UP001620645">
    <property type="component" value="Unassembled WGS sequence"/>
</dbReference>
<evidence type="ECO:0000256" key="2">
    <source>
        <dbReference type="ARBA" id="ARBA00022490"/>
    </source>
</evidence>
<proteinExistence type="predicted"/>
<feature type="compositionally biased region" description="Basic and acidic residues" evidence="6">
    <location>
        <begin position="680"/>
        <end position="700"/>
    </location>
</feature>
<dbReference type="InterPro" id="IPR036361">
    <property type="entry name" value="SAP_dom_sf"/>
</dbReference>
<dbReference type="Gene3D" id="1.10.720.30">
    <property type="entry name" value="SAP domain"/>
    <property type="match status" value="1"/>
</dbReference>
<accession>A0ABD2KGT4</accession>
<feature type="region of interest" description="Disordered" evidence="6">
    <location>
        <begin position="530"/>
        <end position="621"/>
    </location>
</feature>
<feature type="region of interest" description="Disordered" evidence="6">
    <location>
        <begin position="1116"/>
        <end position="1196"/>
    </location>
</feature>
<feature type="region of interest" description="Disordered" evidence="6">
    <location>
        <begin position="158"/>
        <end position="281"/>
    </location>
</feature>
<feature type="region of interest" description="Disordered" evidence="6">
    <location>
        <begin position="1"/>
        <end position="21"/>
    </location>
</feature>
<dbReference type="AlphaFoldDB" id="A0ABD2KGT4"/>
<evidence type="ECO:0000256" key="1">
    <source>
        <dbReference type="ARBA" id="ARBA00004496"/>
    </source>
</evidence>
<gene>
    <name evidence="8" type="ORF">niasHS_003525</name>
</gene>
<dbReference type="Pfam" id="PF02037">
    <property type="entry name" value="SAP"/>
    <property type="match status" value="1"/>
</dbReference>
<sequence length="1196" mass="136660">MSFGKQNAWARPQGSSQPQQINPNLFMATAGQAFSTLPGMPINSSLLVNQAAFTNMNTVLAQAQRQMLPQQLQSPQQRVTPTNTQPNRSQRTFIGIVTKLMETYGFVDEDVFFQTNVIRGSMPRVGDRVMVEANYNPSMPFKWNARSIEKIQNVEYRQETTQQYQPHQNRQVQQPQNGTSSRWNDRPPRDEFPREPRRQPPMSIHRTPPRDAGQKRPLSRQRSPLPRKSPPRRQESTVSKREREVRDETETREKDRESTRARSPQSGKRDTASPPRRRQRIIPRYHCNVSKQTIPGGELKYAELRKRYSSLYIPSDFIRCKFSWVDSVKLETPLQFSPHPIKFHVLHKDVDVLLDEGKQLPLENPPDADSRFVVKVLLISHPGLTALRRKLSGLMPDGSIDESTETQPLSKSIQILVGYRGKGEFMCIGGAWSPSLDGTNPLDPQSMVNTAIRTTLSLTGIDLSRCAKWYKMLHLHYFRPERSRVDSCVLMLPDTSTITDFQLSDEQYQQTVQKLQDQLASKLSAIDAQEFVSPRRENEKGLNLDSGDGEAAAAETGEKINQEERSGSGGIDQSPKQPAVGDQHQPEITNTTSAAEVQDEADSTVNSETIVPNSNRSAKTHWSTLEQNIKAMKVAELRDELEARKLESRGVKNVLMQRLHEAIEREKNEENPTEEQTNELIERPTETNTDDQKQQNEASEKQSIVVQIKEEIIELMETDEAGEKSDEKGKDKAQEDREKVELEKSKAKFEKEKKERKAALERHYSQIPKNESGIFVYPSKMAKSGKFDCKVMTFHSLLEYNKEHDNKEASFEVFLFVEALKEMFDRANAFVIYHTVSTALEREVEKKRRNEALSEACKDEEVVLLEGSTSKEEKAEASKSPNNTELRSNFKALVHNFEAFIAFAHFDINICGYIIDKDLEDIIFSIGLDVSRWDVQRLVKKLLSKERINYRDLTDKWVDKEGKVRYVPLPSYENIFQSFSEHAKGHKTSGDLFNSSSQNINEMSDPKLISESEFAYFEGSLINIKQSIERQYALEKERQETVDQNEKLTLQLNSINEQREHLEKKKRRLEDDVDRYKKKLYDSEKLLKKEQEDNASMKTSLLDCKRYGERMVAVVEKVLPPPSKKEEKEKSSGSDKNGTSGKEKDNDVANLNTEEGVEKGDEQQQKLSIVDAISASLDKSSCEEKGDGRENRAGSV</sequence>
<evidence type="ECO:0000256" key="4">
    <source>
        <dbReference type="ARBA" id="ARBA00023054"/>
    </source>
</evidence>
<dbReference type="Pfam" id="PF14443">
    <property type="entry name" value="DBC1"/>
    <property type="match status" value="1"/>
</dbReference>
<evidence type="ECO:0000259" key="7">
    <source>
        <dbReference type="PROSITE" id="PS50800"/>
    </source>
</evidence>
<keyword evidence="9" id="KW-1185">Reference proteome</keyword>
<comment type="caution">
    <text evidence="8">The sequence shown here is derived from an EMBL/GenBank/DDBJ whole genome shotgun (WGS) entry which is preliminary data.</text>
</comment>
<dbReference type="GO" id="GO:0005737">
    <property type="term" value="C:cytoplasm"/>
    <property type="evidence" value="ECO:0007669"/>
    <property type="project" value="UniProtKB-SubCell"/>
</dbReference>
<dbReference type="Pfam" id="PF19256">
    <property type="entry name" value="LAIKA"/>
    <property type="match status" value="1"/>
</dbReference>
<dbReference type="InterPro" id="IPR045353">
    <property type="entry name" value="LAIKA"/>
</dbReference>